<name>A0A1X0S682_RHIZD</name>
<dbReference type="Proteomes" id="UP000242381">
    <property type="component" value="Unassembled WGS sequence"/>
</dbReference>
<evidence type="ECO:0000313" key="2">
    <source>
        <dbReference type="Proteomes" id="UP000242381"/>
    </source>
</evidence>
<dbReference type="EMBL" id="KV921304">
    <property type="protein sequence ID" value="ORE19812.1"/>
    <property type="molecule type" value="Genomic_DNA"/>
</dbReference>
<dbReference type="AlphaFoldDB" id="A0A1X0S682"/>
<gene>
    <name evidence="1" type="ORF">BCV71DRAFT_233762</name>
</gene>
<sequence>MTKKFAEDVDSSRFKSYEPIQRTLMFVHDWSGTLEICIACPKQINKEVFRQMEYDPKVCFDYGWITYHHALHKPPNIRTHTMLCKCRTMIKSTATLGNQHYFFVYIASFSNTLCRFKLAIAEEDRLGQEGVVDFGFGSYDQCKASINVVYSIEFLMSLVEIPSDFRYQNFLFSK</sequence>
<evidence type="ECO:0000313" key="1">
    <source>
        <dbReference type="EMBL" id="ORE19812.1"/>
    </source>
</evidence>
<accession>A0A1X0S682</accession>
<reference evidence="1 2" key="1">
    <citation type="journal article" date="2016" name="Proc. Natl. Acad. Sci. U.S.A.">
        <title>Lipid metabolic changes in an early divergent fungus govern the establishment of a mutualistic symbiosis with endobacteria.</title>
        <authorList>
            <person name="Lastovetsky O.A."/>
            <person name="Gaspar M.L."/>
            <person name="Mondo S.J."/>
            <person name="LaButti K.M."/>
            <person name="Sandor L."/>
            <person name="Grigoriev I.V."/>
            <person name="Henry S.A."/>
            <person name="Pawlowska T.E."/>
        </authorList>
    </citation>
    <scope>NUCLEOTIDE SEQUENCE [LARGE SCALE GENOMIC DNA]</scope>
    <source>
        <strain evidence="1 2">ATCC 11559</strain>
    </source>
</reference>
<proteinExistence type="predicted"/>
<organism evidence="1 2">
    <name type="scientific">Rhizopus microsporus</name>
    <dbReference type="NCBI Taxonomy" id="58291"/>
    <lineage>
        <taxon>Eukaryota</taxon>
        <taxon>Fungi</taxon>
        <taxon>Fungi incertae sedis</taxon>
        <taxon>Mucoromycota</taxon>
        <taxon>Mucoromycotina</taxon>
        <taxon>Mucoromycetes</taxon>
        <taxon>Mucorales</taxon>
        <taxon>Mucorineae</taxon>
        <taxon>Rhizopodaceae</taxon>
        <taxon>Rhizopus</taxon>
    </lineage>
</organism>
<protein>
    <submittedName>
        <fullName evidence="1">Uncharacterized protein</fullName>
    </submittedName>
</protein>